<sequence length="47" mass="5142">MSLADTESSEEGSGLLEPPDPDVIEIDPTSRYLRYKEVIGKGAFKTV</sequence>
<dbReference type="GO" id="GO:0016301">
    <property type="term" value="F:kinase activity"/>
    <property type="evidence" value="ECO:0007669"/>
    <property type="project" value="UniProtKB-KW"/>
</dbReference>
<reference evidence="2 3" key="1">
    <citation type="journal article" date="2018" name="Front. Plant Sci.">
        <title>Red Clover (Trifolium pratense) and Zigzag Clover (T. medium) - A Picture of Genomic Similarities and Differences.</title>
        <authorList>
            <person name="Dluhosova J."/>
            <person name="Istvanek J."/>
            <person name="Nedelnik J."/>
            <person name="Repkova J."/>
        </authorList>
    </citation>
    <scope>NUCLEOTIDE SEQUENCE [LARGE SCALE GENOMIC DNA]</scope>
    <source>
        <strain evidence="3">cv. 10/8</strain>
        <tissue evidence="2">Leaf</tissue>
    </source>
</reference>
<comment type="caution">
    <text evidence="2">The sequence shown here is derived from an EMBL/GenBank/DDBJ whole genome shotgun (WGS) entry which is preliminary data.</text>
</comment>
<dbReference type="Gene3D" id="3.30.200.20">
    <property type="entry name" value="Phosphorylase Kinase, domain 1"/>
    <property type="match status" value="1"/>
</dbReference>
<keyword evidence="3" id="KW-1185">Reference proteome</keyword>
<keyword evidence="2" id="KW-0418">Kinase</keyword>
<feature type="region of interest" description="Disordered" evidence="1">
    <location>
        <begin position="1"/>
        <end position="26"/>
    </location>
</feature>
<evidence type="ECO:0000313" key="2">
    <source>
        <dbReference type="EMBL" id="MCI14063.1"/>
    </source>
</evidence>
<accession>A0A392PPN2</accession>
<dbReference type="AlphaFoldDB" id="A0A392PPN2"/>
<dbReference type="Proteomes" id="UP000265520">
    <property type="component" value="Unassembled WGS sequence"/>
</dbReference>
<proteinExistence type="predicted"/>
<keyword evidence="2" id="KW-0808">Transferase</keyword>
<protein>
    <submittedName>
        <fullName evidence="2">Putative serine/threonine-protein kinase WNK6</fullName>
    </submittedName>
</protein>
<feature type="non-terminal residue" evidence="2">
    <location>
        <position position="47"/>
    </location>
</feature>
<dbReference type="EMBL" id="LXQA010090812">
    <property type="protein sequence ID" value="MCI14063.1"/>
    <property type="molecule type" value="Genomic_DNA"/>
</dbReference>
<name>A0A392PPN2_9FABA</name>
<evidence type="ECO:0000313" key="3">
    <source>
        <dbReference type="Proteomes" id="UP000265520"/>
    </source>
</evidence>
<evidence type="ECO:0000256" key="1">
    <source>
        <dbReference type="SAM" id="MobiDB-lite"/>
    </source>
</evidence>
<organism evidence="2 3">
    <name type="scientific">Trifolium medium</name>
    <dbReference type="NCBI Taxonomy" id="97028"/>
    <lineage>
        <taxon>Eukaryota</taxon>
        <taxon>Viridiplantae</taxon>
        <taxon>Streptophyta</taxon>
        <taxon>Embryophyta</taxon>
        <taxon>Tracheophyta</taxon>
        <taxon>Spermatophyta</taxon>
        <taxon>Magnoliopsida</taxon>
        <taxon>eudicotyledons</taxon>
        <taxon>Gunneridae</taxon>
        <taxon>Pentapetalae</taxon>
        <taxon>rosids</taxon>
        <taxon>fabids</taxon>
        <taxon>Fabales</taxon>
        <taxon>Fabaceae</taxon>
        <taxon>Papilionoideae</taxon>
        <taxon>50 kb inversion clade</taxon>
        <taxon>NPAAA clade</taxon>
        <taxon>Hologalegina</taxon>
        <taxon>IRL clade</taxon>
        <taxon>Trifolieae</taxon>
        <taxon>Trifolium</taxon>
    </lineage>
</organism>